<gene>
    <name evidence="4" type="ORF">NP233_g5530</name>
</gene>
<name>A0AAD5VV11_9AGAR</name>
<evidence type="ECO:0000259" key="3">
    <source>
        <dbReference type="PROSITE" id="PS50076"/>
    </source>
</evidence>
<dbReference type="CDD" id="cd10747">
    <property type="entry name" value="DnaJ_C"/>
    <property type="match status" value="1"/>
</dbReference>
<dbReference type="CDD" id="cd06257">
    <property type="entry name" value="DnaJ"/>
    <property type="match status" value="1"/>
</dbReference>
<dbReference type="SUPFAM" id="SSF49493">
    <property type="entry name" value="HSP40/DnaJ peptide-binding domain"/>
    <property type="match status" value="1"/>
</dbReference>
<dbReference type="Pfam" id="PF01556">
    <property type="entry name" value="DnaJ_C"/>
    <property type="match status" value="1"/>
</dbReference>
<evidence type="ECO:0000313" key="4">
    <source>
        <dbReference type="EMBL" id="KAJ3568717.1"/>
    </source>
</evidence>
<dbReference type="PROSITE" id="PS50076">
    <property type="entry name" value="DNAJ_2"/>
    <property type="match status" value="1"/>
</dbReference>
<sequence>MSTRNCHRILGVSANATGEEIKQAYKAMALRWHPDRHPDDIEHATRRFLEVQEAYQTLMRERYPWDSAISSPIHHRTESTSTYQSGSYFSASTSSLGSFIHVSASSLDSLVTPPSTVKSSGSSYKSFPSDSQRFGRTQPAVVSHPPRYAKDDHTRRPYLPPLSTLGRMRANHSSDNLRQHSSEWSNYTPPSLPKYSTTKPSRDSHTFTIVPPLRKPRSPVAPSSWDNYHLHQNQQTLALHSLGLGSEQEWIYGLALSLEELLNGKHCTFSLSRNLISGERKTVVLDVEIPPGCREGMRILCRGVGHERKNGTRQDIAFIVEELGHDHFSRANDDLYLDAKIPWDDSLRHQAADFEVEGLDGQKYRFRIDYPKDRVLKGKTVIRGAGMPIRSRGKVVGRGTLFIQWEIIPHHPRVLNFMKRFMHFRR</sequence>
<dbReference type="GO" id="GO:0006457">
    <property type="term" value="P:protein folding"/>
    <property type="evidence" value="ECO:0007669"/>
    <property type="project" value="InterPro"/>
</dbReference>
<dbReference type="Gene3D" id="1.10.287.110">
    <property type="entry name" value="DnaJ domain"/>
    <property type="match status" value="1"/>
</dbReference>
<dbReference type="InterPro" id="IPR051339">
    <property type="entry name" value="DnaJ_subfamily_B"/>
</dbReference>
<feature type="compositionally biased region" description="Polar residues" evidence="2">
    <location>
        <begin position="182"/>
        <end position="199"/>
    </location>
</feature>
<dbReference type="SUPFAM" id="SSF46565">
    <property type="entry name" value="Chaperone J-domain"/>
    <property type="match status" value="1"/>
</dbReference>
<reference evidence="4" key="1">
    <citation type="submission" date="2022-07" db="EMBL/GenBank/DDBJ databases">
        <title>Genome Sequence of Leucocoprinus birnbaumii.</title>
        <authorList>
            <person name="Buettner E."/>
        </authorList>
    </citation>
    <scope>NUCLEOTIDE SEQUENCE</scope>
    <source>
        <strain evidence="4">VT141</strain>
    </source>
</reference>
<dbReference type="InterPro" id="IPR001623">
    <property type="entry name" value="DnaJ_domain"/>
</dbReference>
<proteinExistence type="predicted"/>
<dbReference type="PANTHER" id="PTHR24078:SF553">
    <property type="entry name" value="DNAJ HOMOLOG SUBFAMILY B MEMBER 5"/>
    <property type="match status" value="1"/>
</dbReference>
<dbReference type="InterPro" id="IPR008971">
    <property type="entry name" value="HSP40/DnaJ_pept-bd"/>
</dbReference>
<evidence type="ECO:0000256" key="1">
    <source>
        <dbReference type="ARBA" id="ARBA00023186"/>
    </source>
</evidence>
<dbReference type="PRINTS" id="PR00625">
    <property type="entry name" value="JDOMAIN"/>
</dbReference>
<dbReference type="Gene3D" id="2.60.260.20">
    <property type="entry name" value="Urease metallochaperone UreE, N-terminal domain"/>
    <property type="match status" value="2"/>
</dbReference>
<dbReference type="GO" id="GO:0005829">
    <property type="term" value="C:cytosol"/>
    <property type="evidence" value="ECO:0007669"/>
    <property type="project" value="TreeGrafter"/>
</dbReference>
<dbReference type="AlphaFoldDB" id="A0AAD5VV11"/>
<comment type="caution">
    <text evidence="4">The sequence shown here is derived from an EMBL/GenBank/DDBJ whole genome shotgun (WGS) entry which is preliminary data.</text>
</comment>
<dbReference type="Proteomes" id="UP001213000">
    <property type="component" value="Unassembled WGS sequence"/>
</dbReference>
<dbReference type="GO" id="GO:0051087">
    <property type="term" value="F:protein-folding chaperone binding"/>
    <property type="evidence" value="ECO:0007669"/>
    <property type="project" value="TreeGrafter"/>
</dbReference>
<keyword evidence="1" id="KW-0143">Chaperone</keyword>
<dbReference type="SMART" id="SM00271">
    <property type="entry name" value="DnaJ"/>
    <property type="match status" value="1"/>
</dbReference>
<evidence type="ECO:0000256" key="2">
    <source>
        <dbReference type="SAM" id="MobiDB-lite"/>
    </source>
</evidence>
<dbReference type="EMBL" id="JANIEX010000328">
    <property type="protein sequence ID" value="KAJ3568717.1"/>
    <property type="molecule type" value="Genomic_DNA"/>
</dbReference>
<dbReference type="GO" id="GO:0006413">
    <property type="term" value="P:translational initiation"/>
    <property type="evidence" value="ECO:0007669"/>
    <property type="project" value="TreeGrafter"/>
</dbReference>
<keyword evidence="5" id="KW-1185">Reference proteome</keyword>
<dbReference type="GO" id="GO:0051082">
    <property type="term" value="F:unfolded protein binding"/>
    <property type="evidence" value="ECO:0007669"/>
    <property type="project" value="InterPro"/>
</dbReference>
<feature type="region of interest" description="Disordered" evidence="2">
    <location>
        <begin position="110"/>
        <end position="220"/>
    </location>
</feature>
<evidence type="ECO:0000313" key="5">
    <source>
        <dbReference type="Proteomes" id="UP001213000"/>
    </source>
</evidence>
<accession>A0AAD5VV11</accession>
<dbReference type="InterPro" id="IPR002939">
    <property type="entry name" value="DnaJ_C"/>
</dbReference>
<dbReference type="InterPro" id="IPR036869">
    <property type="entry name" value="J_dom_sf"/>
</dbReference>
<feature type="compositionally biased region" description="Low complexity" evidence="2">
    <location>
        <begin position="113"/>
        <end position="131"/>
    </location>
</feature>
<organism evidence="4 5">
    <name type="scientific">Leucocoprinus birnbaumii</name>
    <dbReference type="NCBI Taxonomy" id="56174"/>
    <lineage>
        <taxon>Eukaryota</taxon>
        <taxon>Fungi</taxon>
        <taxon>Dikarya</taxon>
        <taxon>Basidiomycota</taxon>
        <taxon>Agaricomycotina</taxon>
        <taxon>Agaricomycetes</taxon>
        <taxon>Agaricomycetidae</taxon>
        <taxon>Agaricales</taxon>
        <taxon>Agaricineae</taxon>
        <taxon>Agaricaceae</taxon>
        <taxon>Leucocoprinus</taxon>
    </lineage>
</organism>
<dbReference type="PANTHER" id="PTHR24078">
    <property type="entry name" value="DNAJ HOMOLOG SUBFAMILY C MEMBER"/>
    <property type="match status" value="1"/>
</dbReference>
<protein>
    <recommendedName>
        <fullName evidence="3">J domain-containing protein</fullName>
    </recommendedName>
</protein>
<dbReference type="Pfam" id="PF00226">
    <property type="entry name" value="DnaJ"/>
    <property type="match status" value="1"/>
</dbReference>
<feature type="domain" description="J" evidence="3">
    <location>
        <begin position="5"/>
        <end position="63"/>
    </location>
</feature>